<feature type="domain" description="Large ribosomal subunit protein uL2 C-terminal" evidence="4">
    <location>
        <begin position="191"/>
        <end position="314"/>
    </location>
</feature>
<dbReference type="GO" id="GO:0005762">
    <property type="term" value="C:mitochondrial large ribosomal subunit"/>
    <property type="evidence" value="ECO:0007669"/>
    <property type="project" value="TreeGrafter"/>
</dbReference>
<dbReference type="Ensembl" id="ENSCSAVT00000009844.1">
    <property type="protein sequence ID" value="ENSCSAVP00000009726.1"/>
    <property type="gene ID" value="ENSCSAVG00000005708.1"/>
</dbReference>
<keyword evidence="2" id="KW-0689">Ribosomal protein</keyword>
<dbReference type="FunCoup" id="H2YWL5">
    <property type="interactions" value="7"/>
</dbReference>
<evidence type="ECO:0000313" key="7">
    <source>
        <dbReference type="Proteomes" id="UP000007875"/>
    </source>
</evidence>
<dbReference type="SMART" id="SM01382">
    <property type="entry name" value="Ribosomal_L2_C"/>
    <property type="match status" value="1"/>
</dbReference>
<dbReference type="STRING" id="51511.ENSCSAVP00000009726"/>
<dbReference type="eggNOG" id="KOG0438">
    <property type="taxonomic scope" value="Eukaryota"/>
</dbReference>
<dbReference type="SUPFAM" id="SSF50104">
    <property type="entry name" value="Translation proteins SH3-like domain"/>
    <property type="match status" value="1"/>
</dbReference>
<name>H2YWL5_CIOSA</name>
<keyword evidence="7" id="KW-1185">Reference proteome</keyword>
<reference evidence="6" key="3">
    <citation type="submission" date="2025-09" db="UniProtKB">
        <authorList>
            <consortium name="Ensembl"/>
        </authorList>
    </citation>
    <scope>IDENTIFICATION</scope>
</reference>
<evidence type="ECO:0000259" key="5">
    <source>
        <dbReference type="SMART" id="SM01383"/>
    </source>
</evidence>
<dbReference type="FunFam" id="2.40.50.140:FF:000999">
    <property type="match status" value="1"/>
</dbReference>
<dbReference type="GO" id="GO:0003723">
    <property type="term" value="F:RNA binding"/>
    <property type="evidence" value="ECO:0007669"/>
    <property type="project" value="TreeGrafter"/>
</dbReference>
<dbReference type="SMART" id="SM01383">
    <property type="entry name" value="Ribosomal_L2"/>
    <property type="match status" value="1"/>
</dbReference>
<dbReference type="GO" id="GO:0003735">
    <property type="term" value="F:structural constituent of ribosome"/>
    <property type="evidence" value="ECO:0007669"/>
    <property type="project" value="InterPro"/>
</dbReference>
<dbReference type="GeneTree" id="ENSGT00940000153244"/>
<evidence type="ECO:0000259" key="4">
    <source>
        <dbReference type="SMART" id="SM01382"/>
    </source>
</evidence>
<reference evidence="6" key="2">
    <citation type="submission" date="2025-08" db="UniProtKB">
        <authorList>
            <consortium name="Ensembl"/>
        </authorList>
    </citation>
    <scope>IDENTIFICATION</scope>
</reference>
<dbReference type="SUPFAM" id="SSF50249">
    <property type="entry name" value="Nucleic acid-binding proteins"/>
    <property type="match status" value="1"/>
</dbReference>
<protein>
    <submittedName>
        <fullName evidence="6">Uncharacterized protein</fullName>
    </submittedName>
</protein>
<accession>H2YWL5</accession>
<dbReference type="PANTHER" id="PTHR13691:SF73">
    <property type="entry name" value="LARGE RIBOSOMAL SUBUNIT PROTEIN UL2M"/>
    <property type="match status" value="1"/>
</dbReference>
<feature type="domain" description="Large ribosomal subunit protein uL2 RNA-binding" evidence="5">
    <location>
        <begin position="103"/>
        <end position="180"/>
    </location>
</feature>
<dbReference type="InterPro" id="IPR022666">
    <property type="entry name" value="Ribosomal_uL2_RNA-bd_dom"/>
</dbReference>
<dbReference type="Proteomes" id="UP000007875">
    <property type="component" value="Unassembled WGS sequence"/>
</dbReference>
<dbReference type="PANTHER" id="PTHR13691">
    <property type="entry name" value="RIBOSOMAL PROTEIN L2"/>
    <property type="match status" value="1"/>
</dbReference>
<dbReference type="OMA" id="NCATELT"/>
<keyword evidence="3" id="KW-0687">Ribonucleoprotein</keyword>
<evidence type="ECO:0000256" key="2">
    <source>
        <dbReference type="ARBA" id="ARBA00022980"/>
    </source>
</evidence>
<dbReference type="Gene3D" id="2.40.50.140">
    <property type="entry name" value="Nucleic acid-binding proteins"/>
    <property type="match status" value="1"/>
</dbReference>
<comment type="similarity">
    <text evidence="1">Belongs to the universal ribosomal protein uL2 family.</text>
</comment>
<proteinExistence type="inferred from homology"/>
<dbReference type="InParanoid" id="H2YWL5"/>
<dbReference type="Pfam" id="PF03947">
    <property type="entry name" value="Ribosomal_L2_C"/>
    <property type="match status" value="1"/>
</dbReference>
<evidence type="ECO:0000313" key="6">
    <source>
        <dbReference type="Ensembl" id="ENSCSAVP00000009726.1"/>
    </source>
</evidence>
<reference evidence="7" key="1">
    <citation type="submission" date="2003-08" db="EMBL/GenBank/DDBJ databases">
        <authorList>
            <person name="Birren B."/>
            <person name="Nusbaum C."/>
            <person name="Abebe A."/>
            <person name="Abouelleil A."/>
            <person name="Adekoya E."/>
            <person name="Ait-zahra M."/>
            <person name="Allen N."/>
            <person name="Allen T."/>
            <person name="An P."/>
            <person name="Anderson M."/>
            <person name="Anderson S."/>
            <person name="Arachchi H."/>
            <person name="Armbruster J."/>
            <person name="Bachantsang P."/>
            <person name="Baldwin J."/>
            <person name="Barry A."/>
            <person name="Bayul T."/>
            <person name="Blitshsteyn B."/>
            <person name="Bloom T."/>
            <person name="Blye J."/>
            <person name="Boguslavskiy L."/>
            <person name="Borowsky M."/>
            <person name="Boukhgalter B."/>
            <person name="Brunache A."/>
            <person name="Butler J."/>
            <person name="Calixte N."/>
            <person name="Calvo S."/>
            <person name="Camarata J."/>
            <person name="Campo K."/>
            <person name="Chang J."/>
            <person name="Cheshatsang Y."/>
            <person name="Citroen M."/>
            <person name="Collymore A."/>
            <person name="Considine T."/>
            <person name="Cook A."/>
            <person name="Cooke P."/>
            <person name="Corum B."/>
            <person name="Cuomo C."/>
            <person name="David R."/>
            <person name="Dawoe T."/>
            <person name="Degray S."/>
            <person name="Dodge S."/>
            <person name="Dooley K."/>
            <person name="Dorje P."/>
            <person name="Dorjee K."/>
            <person name="Dorris L."/>
            <person name="Duffey N."/>
            <person name="Dupes A."/>
            <person name="Elkins T."/>
            <person name="Engels R."/>
            <person name="Erickson J."/>
            <person name="Farina A."/>
            <person name="Faro S."/>
            <person name="Ferreira P."/>
            <person name="Fischer H."/>
            <person name="Fitzgerald M."/>
            <person name="Foley K."/>
            <person name="Gage D."/>
            <person name="Galagan J."/>
            <person name="Gearin G."/>
            <person name="Gnerre S."/>
            <person name="Gnirke A."/>
            <person name="Goyette A."/>
            <person name="Graham J."/>
            <person name="Grandbois E."/>
            <person name="Gyaltsen K."/>
            <person name="Hafez N."/>
            <person name="Hagopian D."/>
            <person name="Hagos B."/>
            <person name="Hall J."/>
            <person name="Hatcher B."/>
            <person name="Heller A."/>
            <person name="Higgins H."/>
            <person name="Honan T."/>
            <person name="Horn A."/>
            <person name="Houde N."/>
            <person name="Hughes L."/>
            <person name="Hulme W."/>
            <person name="Husby E."/>
            <person name="Iliev I."/>
            <person name="Jaffe D."/>
            <person name="Jones C."/>
            <person name="Kamal M."/>
            <person name="Kamat A."/>
            <person name="Kamvysselis M."/>
            <person name="Karlsson E."/>
            <person name="Kells C."/>
            <person name="Kieu A."/>
            <person name="Kisner P."/>
            <person name="Kodira C."/>
            <person name="Kulbokas E."/>
            <person name="Labutti K."/>
            <person name="Lama D."/>
            <person name="Landers T."/>
            <person name="Leger J."/>
            <person name="Levine S."/>
            <person name="Lewis D."/>
            <person name="Lewis T."/>
            <person name="Lindblad-toh K."/>
            <person name="Liu X."/>
            <person name="Lokyitsang T."/>
            <person name="Lokyitsang Y."/>
            <person name="Lucien O."/>
            <person name="Lui A."/>
            <person name="Ma L.J."/>
            <person name="Mabbitt R."/>
            <person name="Macdonald J."/>
            <person name="Maclean C."/>
            <person name="Major J."/>
            <person name="Manning J."/>
            <person name="Marabella R."/>
            <person name="Maru K."/>
            <person name="Matthews C."/>
            <person name="Mauceli E."/>
            <person name="Mccarthy M."/>
            <person name="Mcdonough S."/>
            <person name="Mcghee T."/>
            <person name="Meldrim J."/>
            <person name="Meneus L."/>
            <person name="Mesirov J."/>
            <person name="Mihalev A."/>
            <person name="Mihova T."/>
            <person name="Mikkelsen T."/>
            <person name="Mlenga V."/>
            <person name="Moru K."/>
            <person name="Mozes J."/>
            <person name="Mulrain L."/>
            <person name="Munson G."/>
            <person name="Naylor J."/>
            <person name="Newes C."/>
            <person name="Nguyen C."/>
            <person name="Nguyen N."/>
            <person name="Nguyen T."/>
            <person name="Nicol R."/>
            <person name="Nielsen C."/>
            <person name="Nizzari M."/>
            <person name="Norbu C."/>
            <person name="Norbu N."/>
            <person name="O'donnell P."/>
            <person name="Okoawo O."/>
            <person name="O'leary S."/>
            <person name="Omotosho B."/>
            <person name="O'neill K."/>
            <person name="Osman S."/>
            <person name="Parker S."/>
            <person name="Perrin D."/>
            <person name="Phunkhang P."/>
            <person name="Piqani B."/>
            <person name="Purcell S."/>
            <person name="Rachupka T."/>
            <person name="Ramasamy U."/>
            <person name="Rameau R."/>
            <person name="Ray V."/>
            <person name="Raymond C."/>
            <person name="Retta R."/>
            <person name="Richardson S."/>
            <person name="Rise C."/>
            <person name="Rodriguez J."/>
            <person name="Rogers J."/>
            <person name="Rogov P."/>
            <person name="Rutman M."/>
            <person name="Schupbach R."/>
            <person name="Seaman C."/>
            <person name="Settipalli S."/>
            <person name="Sharpe T."/>
            <person name="Sheridan J."/>
            <person name="Sherpa N."/>
            <person name="Shi J."/>
            <person name="Smirnov S."/>
            <person name="Smith C."/>
            <person name="Sougnez C."/>
            <person name="Spencer B."/>
            <person name="Stalker J."/>
            <person name="Stange-thomann N."/>
            <person name="Stavropoulos S."/>
            <person name="Stetson K."/>
            <person name="Stone C."/>
            <person name="Stone S."/>
            <person name="Stubbs M."/>
            <person name="Talamas J."/>
            <person name="Tchuinga P."/>
            <person name="Tenzing P."/>
            <person name="Tesfaye S."/>
            <person name="Theodore J."/>
            <person name="Thoulutsang Y."/>
            <person name="Topham K."/>
            <person name="Towey S."/>
            <person name="Tsamla T."/>
            <person name="Tsomo N."/>
            <person name="Vallee D."/>
            <person name="Vassiliev H."/>
            <person name="Venkataraman V."/>
            <person name="Vinson J."/>
            <person name="Vo A."/>
            <person name="Wade C."/>
            <person name="Wang S."/>
            <person name="Wangchuk T."/>
            <person name="Wangdi T."/>
            <person name="Whittaker C."/>
            <person name="Wilkinson J."/>
            <person name="Wu Y."/>
            <person name="Wyman D."/>
            <person name="Yadav S."/>
            <person name="Yang S."/>
            <person name="Yang X."/>
            <person name="Yeager S."/>
            <person name="Yee E."/>
            <person name="Young G."/>
            <person name="Zainoun J."/>
            <person name="Zembeck L."/>
            <person name="Zimmer A."/>
            <person name="Zody M."/>
            <person name="Lander E."/>
        </authorList>
    </citation>
    <scope>NUCLEOTIDE SEQUENCE [LARGE SCALE GENOMIC DNA]</scope>
</reference>
<dbReference type="GO" id="GO:0032543">
    <property type="term" value="P:mitochondrial translation"/>
    <property type="evidence" value="ECO:0007669"/>
    <property type="project" value="TreeGrafter"/>
</dbReference>
<evidence type="ECO:0000256" key="1">
    <source>
        <dbReference type="ARBA" id="ARBA00005636"/>
    </source>
</evidence>
<evidence type="ECO:0000256" key="3">
    <source>
        <dbReference type="ARBA" id="ARBA00023274"/>
    </source>
</evidence>
<dbReference type="InterPro" id="IPR008991">
    <property type="entry name" value="Translation_prot_SH3-like_sf"/>
</dbReference>
<dbReference type="InterPro" id="IPR014722">
    <property type="entry name" value="Rib_uL2_dom2"/>
</dbReference>
<dbReference type="InterPro" id="IPR012340">
    <property type="entry name" value="NA-bd_OB-fold"/>
</dbReference>
<dbReference type="Gene3D" id="2.30.30.30">
    <property type="match status" value="1"/>
</dbReference>
<dbReference type="InterPro" id="IPR002171">
    <property type="entry name" value="Ribosomal_uL2"/>
</dbReference>
<dbReference type="HOGENOM" id="CLU_036235_1_0_1"/>
<organism evidence="6 7">
    <name type="scientific">Ciona savignyi</name>
    <name type="common">Pacific transparent sea squirt</name>
    <dbReference type="NCBI Taxonomy" id="51511"/>
    <lineage>
        <taxon>Eukaryota</taxon>
        <taxon>Metazoa</taxon>
        <taxon>Chordata</taxon>
        <taxon>Tunicata</taxon>
        <taxon>Ascidiacea</taxon>
        <taxon>Phlebobranchia</taxon>
        <taxon>Cionidae</taxon>
        <taxon>Ciona</taxon>
    </lineage>
</organism>
<dbReference type="InterPro" id="IPR022669">
    <property type="entry name" value="Ribosomal_uL2_C"/>
</dbReference>
<sequence>MFLQSSKTIVTVSLNVTNVLRNLSTTSTSCNSVLQTKKLLHKLQSRFCPKNYFYTSSIKNGRYGHRLVKLWEQPEYTTKPLKVYRTGGRLPTSRFNSDDKVPGRKWTSKIGGGLSREWYWIDTKRMTLDEVNNGVIYQERVLKVKEDDNRSGHIALVAGPLKQRWILATETMKPGQLITNCATELTGGMEFKDGDAYPIGIIPIGTVICSLEFRPGKGAQISRSAGSYCTVMRKQENNTIVQMPSKREIMVNSNCVAVIGRVSNVDHQNEKWGSPQKLREYGLRPKSGRNNIKRDGRFGKKIKVKHMVVIGDKPLRQPHS</sequence>
<dbReference type="AlphaFoldDB" id="H2YWL5"/>